<sequence length="76" mass="8520">MENKHITVFSGSSILVKGLQNRLEDNNISILIKDRVESARLGGFGEHRTAIELQVLNVDLEKAKPIVAEYEKEINS</sequence>
<evidence type="ECO:0000259" key="1">
    <source>
        <dbReference type="Pfam" id="PF09413"/>
    </source>
</evidence>
<dbReference type="PATRIC" id="fig|1300348.6.peg.645"/>
<evidence type="ECO:0000313" key="4">
    <source>
        <dbReference type="Proteomes" id="UP000037716"/>
    </source>
</evidence>
<protein>
    <submittedName>
        <fullName evidence="3">Signal transducing protein</fullName>
    </submittedName>
</protein>
<keyword evidence="5" id="KW-1185">Reference proteome</keyword>
<gene>
    <name evidence="2" type="ORF">I602_646</name>
    <name evidence="3" type="ORF">SAMN05444353_1134</name>
</gene>
<reference evidence="3 5" key="2">
    <citation type="submission" date="2016-10" db="EMBL/GenBank/DDBJ databases">
        <authorList>
            <person name="Varghese N."/>
            <person name="Submissions S."/>
        </authorList>
    </citation>
    <scope>NUCLEOTIDE SEQUENCE [LARGE SCALE GENOMIC DNA]</scope>
    <source>
        <strain evidence="3 5">DSW-5</strain>
    </source>
</reference>
<dbReference type="EMBL" id="FNUE01000001">
    <property type="protein sequence ID" value="SEE19072.1"/>
    <property type="molecule type" value="Genomic_DNA"/>
</dbReference>
<accession>A0A0M9CF24</accession>
<evidence type="ECO:0000313" key="5">
    <source>
        <dbReference type="Proteomes" id="UP000183071"/>
    </source>
</evidence>
<dbReference type="Proteomes" id="UP000183071">
    <property type="component" value="Unassembled WGS sequence"/>
</dbReference>
<name>A0A0M9CF24_9FLAO</name>
<comment type="caution">
    <text evidence="2">The sequence shown here is derived from an EMBL/GenBank/DDBJ whole genome shotgun (WGS) entry which is preliminary data.</text>
</comment>
<proteinExistence type="predicted"/>
<dbReference type="OrthoDB" id="1149279at2"/>
<dbReference type="AlphaFoldDB" id="A0A0M9CF24"/>
<dbReference type="EMBL" id="LGBR01000001">
    <property type="protein sequence ID" value="KOY51086.1"/>
    <property type="molecule type" value="Genomic_DNA"/>
</dbReference>
<feature type="domain" description="DUF2007" evidence="1">
    <location>
        <begin position="8"/>
        <end position="71"/>
    </location>
</feature>
<dbReference type="RefSeq" id="WP_053973310.1">
    <property type="nucleotide sequence ID" value="NZ_FNUE01000001.1"/>
</dbReference>
<dbReference type="Proteomes" id="UP000037716">
    <property type="component" value="Unassembled WGS sequence"/>
</dbReference>
<organism evidence="2 4">
    <name type="scientific">Polaribacter dokdonensis DSW-5</name>
    <dbReference type="NCBI Taxonomy" id="1300348"/>
    <lineage>
        <taxon>Bacteria</taxon>
        <taxon>Pseudomonadati</taxon>
        <taxon>Bacteroidota</taxon>
        <taxon>Flavobacteriia</taxon>
        <taxon>Flavobacteriales</taxon>
        <taxon>Flavobacteriaceae</taxon>
    </lineage>
</organism>
<dbReference type="Pfam" id="PF09413">
    <property type="entry name" value="DUF2007"/>
    <property type="match status" value="1"/>
</dbReference>
<evidence type="ECO:0000313" key="3">
    <source>
        <dbReference type="EMBL" id="SEE19072.1"/>
    </source>
</evidence>
<reference evidence="2 4" key="1">
    <citation type="submission" date="2015-07" db="EMBL/GenBank/DDBJ databases">
        <title>Genome of Polaribacter dokdonenesis DSW-5, isolated from seawater off Dokdo in Korea.</title>
        <authorList>
            <person name="Yoon K."/>
            <person name="Song J.Y."/>
            <person name="Kim J.F."/>
        </authorList>
    </citation>
    <scope>NUCLEOTIDE SEQUENCE [LARGE SCALE GENOMIC DNA]</scope>
    <source>
        <strain evidence="2 4">DSW-5</strain>
    </source>
</reference>
<evidence type="ECO:0000313" key="2">
    <source>
        <dbReference type="EMBL" id="KOY51086.1"/>
    </source>
</evidence>
<dbReference type="InterPro" id="IPR018551">
    <property type="entry name" value="DUF2007"/>
</dbReference>